<feature type="compositionally biased region" description="Polar residues" evidence="13">
    <location>
        <begin position="99"/>
        <end position="111"/>
    </location>
</feature>
<dbReference type="PROSITE" id="PS51266">
    <property type="entry name" value="ZF_CHY"/>
    <property type="match status" value="1"/>
</dbReference>
<dbReference type="GO" id="GO:0031965">
    <property type="term" value="C:nuclear membrane"/>
    <property type="evidence" value="ECO:0007669"/>
    <property type="project" value="UniProtKB-SubCell"/>
</dbReference>
<evidence type="ECO:0000256" key="11">
    <source>
        <dbReference type="PROSITE-ProRule" id="PRU00601"/>
    </source>
</evidence>
<keyword evidence="7" id="KW-0539">Nucleus</keyword>
<dbReference type="Proteomes" id="UP000515152">
    <property type="component" value="Chromosome 3"/>
</dbReference>
<dbReference type="InterPro" id="IPR036855">
    <property type="entry name" value="Znf_CCCH_sf"/>
</dbReference>
<accession>A0A6P3W4K9</accession>
<evidence type="ECO:0000256" key="8">
    <source>
        <dbReference type="ARBA" id="ARBA00037262"/>
    </source>
</evidence>
<reference evidence="17 18" key="1">
    <citation type="submission" date="2025-04" db="UniProtKB">
        <authorList>
            <consortium name="RefSeq"/>
        </authorList>
    </citation>
    <scope>IDENTIFICATION</scope>
</reference>
<dbReference type="RefSeq" id="XP_012689094.2">
    <property type="nucleotide sequence ID" value="XM_012833640.3"/>
</dbReference>
<dbReference type="PANTHER" id="PTHR46527:SF1">
    <property type="entry name" value="NUCLEOPORIN NUP42"/>
    <property type="match status" value="1"/>
</dbReference>
<keyword evidence="6" id="KW-0811">Translocation</keyword>
<evidence type="ECO:0000313" key="16">
    <source>
        <dbReference type="Proteomes" id="UP000515152"/>
    </source>
</evidence>
<dbReference type="Pfam" id="PF05495">
    <property type="entry name" value="zf-CHY"/>
    <property type="match status" value="1"/>
</dbReference>
<organism evidence="16 17">
    <name type="scientific">Clupea harengus</name>
    <name type="common">Atlantic herring</name>
    <dbReference type="NCBI Taxonomy" id="7950"/>
    <lineage>
        <taxon>Eukaryota</taxon>
        <taxon>Metazoa</taxon>
        <taxon>Chordata</taxon>
        <taxon>Craniata</taxon>
        <taxon>Vertebrata</taxon>
        <taxon>Euteleostomi</taxon>
        <taxon>Actinopterygii</taxon>
        <taxon>Neopterygii</taxon>
        <taxon>Teleostei</taxon>
        <taxon>Clupei</taxon>
        <taxon>Clupeiformes</taxon>
        <taxon>Clupeoidei</taxon>
        <taxon>Clupeidae</taxon>
        <taxon>Clupea</taxon>
    </lineage>
</organism>
<evidence type="ECO:0000256" key="1">
    <source>
        <dbReference type="ARBA" id="ARBA00004335"/>
    </source>
</evidence>
<feature type="region of interest" description="Disordered" evidence="13">
    <location>
        <begin position="67"/>
        <end position="116"/>
    </location>
</feature>
<feature type="zinc finger region" description="C3H1-type" evidence="12">
    <location>
        <begin position="115"/>
        <end position="142"/>
    </location>
</feature>
<dbReference type="SUPFAM" id="SSF90229">
    <property type="entry name" value="CCCH zinc finger"/>
    <property type="match status" value="2"/>
</dbReference>
<feature type="region of interest" description="Disordered" evidence="13">
    <location>
        <begin position="343"/>
        <end position="420"/>
    </location>
</feature>
<feature type="compositionally biased region" description="Polar residues" evidence="13">
    <location>
        <begin position="343"/>
        <end position="354"/>
    </location>
</feature>
<dbReference type="GO" id="GO:0008270">
    <property type="term" value="F:zinc ion binding"/>
    <property type="evidence" value="ECO:0007669"/>
    <property type="project" value="UniProtKB-KW"/>
</dbReference>
<keyword evidence="3 12" id="KW-0479">Metal-binding</keyword>
<dbReference type="KEGG" id="char:105905609"/>
<dbReference type="InterPro" id="IPR008913">
    <property type="entry name" value="Znf_CHY"/>
</dbReference>
<keyword evidence="6" id="KW-0906">Nuclear pore complex</keyword>
<feature type="compositionally biased region" description="Basic and acidic residues" evidence="13">
    <location>
        <begin position="408"/>
        <end position="420"/>
    </location>
</feature>
<evidence type="ECO:0000259" key="15">
    <source>
        <dbReference type="PROSITE" id="PS51266"/>
    </source>
</evidence>
<evidence type="ECO:0000259" key="14">
    <source>
        <dbReference type="PROSITE" id="PS50103"/>
    </source>
</evidence>
<evidence type="ECO:0000256" key="10">
    <source>
        <dbReference type="ARBA" id="ARBA00042384"/>
    </source>
</evidence>
<dbReference type="SMART" id="SM00356">
    <property type="entry name" value="ZnF_C3H1"/>
    <property type="match status" value="2"/>
</dbReference>
<keyword evidence="6" id="KW-0509">mRNA transport</keyword>
<feature type="region of interest" description="Disordered" evidence="13">
    <location>
        <begin position="685"/>
        <end position="705"/>
    </location>
</feature>
<feature type="domain" description="CHY-type" evidence="15">
    <location>
        <begin position="591"/>
        <end position="659"/>
    </location>
</feature>
<dbReference type="OrthoDB" id="411372at2759"/>
<feature type="region of interest" description="Disordered" evidence="13">
    <location>
        <begin position="1"/>
        <end position="26"/>
    </location>
</feature>
<keyword evidence="6" id="KW-0813">Transport</keyword>
<dbReference type="Gene3D" id="3.30.1370.210">
    <property type="match status" value="1"/>
</dbReference>
<dbReference type="InterPro" id="IPR037274">
    <property type="entry name" value="Znf_CHY_sf"/>
</dbReference>
<dbReference type="SUPFAM" id="SSF161219">
    <property type="entry name" value="CHY zinc finger-like"/>
    <property type="match status" value="1"/>
</dbReference>
<evidence type="ECO:0000256" key="5">
    <source>
        <dbReference type="ARBA" id="ARBA00022833"/>
    </source>
</evidence>
<comment type="subcellular location">
    <subcellularLocation>
        <location evidence="1">Nucleus membrane</location>
        <topology evidence="1">Peripheral membrane protein</topology>
        <orientation evidence="1">Cytoplasmic side</orientation>
    </subcellularLocation>
    <subcellularLocation>
        <location evidence="2">Nucleus</location>
        <location evidence="2">Nuclear pore complex</location>
    </subcellularLocation>
</comment>
<dbReference type="InterPro" id="IPR000571">
    <property type="entry name" value="Znf_CCCH"/>
</dbReference>
<evidence type="ECO:0000256" key="13">
    <source>
        <dbReference type="SAM" id="MobiDB-lite"/>
    </source>
</evidence>
<dbReference type="Pfam" id="PF00642">
    <property type="entry name" value="zf-CCCH"/>
    <property type="match status" value="1"/>
</dbReference>
<comment type="function">
    <text evidence="8">Required for the export of mRNAs containing poly(A) tails from the nucleus into the cytoplasm.</text>
</comment>
<keyword evidence="5 12" id="KW-0862">Zinc</keyword>
<feature type="compositionally biased region" description="Acidic residues" evidence="13">
    <location>
        <begin position="376"/>
        <end position="407"/>
    </location>
</feature>
<gene>
    <name evidence="17 18" type="primary">si:dkey-24l11.2</name>
</gene>
<evidence type="ECO:0000256" key="6">
    <source>
        <dbReference type="ARBA" id="ARBA00023132"/>
    </source>
</evidence>
<evidence type="ECO:0000256" key="3">
    <source>
        <dbReference type="ARBA" id="ARBA00022723"/>
    </source>
</evidence>
<dbReference type="GeneTree" id="ENSGT00390000001338"/>
<feature type="domain" description="C3H1-type" evidence="14">
    <location>
        <begin position="28"/>
        <end position="56"/>
    </location>
</feature>
<feature type="zinc finger region" description="C3H1-type" evidence="12">
    <location>
        <begin position="28"/>
        <end position="56"/>
    </location>
</feature>
<proteinExistence type="predicted"/>
<dbReference type="PROSITE" id="PS50103">
    <property type="entry name" value="ZF_C3H1"/>
    <property type="match status" value="2"/>
</dbReference>
<evidence type="ECO:0000256" key="4">
    <source>
        <dbReference type="ARBA" id="ARBA00022771"/>
    </source>
</evidence>
<feature type="region of interest" description="Disordered" evidence="13">
    <location>
        <begin position="564"/>
        <end position="593"/>
    </location>
</feature>
<keyword evidence="4 11" id="KW-0863">Zinc-finger</keyword>
<evidence type="ECO:0000313" key="17">
    <source>
        <dbReference type="RefSeq" id="XP_012689094.2"/>
    </source>
</evidence>
<dbReference type="InterPro" id="IPR051767">
    <property type="entry name" value="Nucleoporin_NUP42"/>
</dbReference>
<dbReference type="GO" id="GO:0005643">
    <property type="term" value="C:nuclear pore"/>
    <property type="evidence" value="ECO:0007669"/>
    <property type="project" value="UniProtKB-SubCell"/>
</dbReference>
<sequence>MNGKQAAALSTRAEKENRVLRGPPHAVPQTQRVCHFYSQGRHCNFGKKCRFLHQRGEEAKQALSTLENNPLSGADGGQAEGQEPACPSSVSDTRETTRQKTCQPSPASRTSQPRERASRPCRYFLSGFCAMEDRCRFVHPQQFPPVGDRPGPTGANGARARTPVARPHQVQQEVKLSELTEEVTKQLRATEINQLTKRFPKDRLIVQEREDGKVTYYRVTVQPTDPDWPFDLKDLDVMVCFPDSYPQEVFTVDIPKDQDLPSVMGRHIQQASTEWLQAKYATNQLMGKVELLFRPFLRWLDRSMERLFTEGARKFKKDIEAERAGIQFVPYQQLQAAVCKDSTSGLSPVASDTSAPAPVPSGTASSLEGGGIEQERQEEGEEAQAELESDVEGEDEEEEEEEVEGEEGGSRRVENMKSGERRRGTEVKLLGLQLGEGTATLVARRVTVSLQCSRCKVASDLTVNGGLGCTAQCEKCGADISAAFRPGMLHQYSDVLGYLDLSGVVPMDLVLQESELVVGCLGCSQEDALENLAYGQNKETNCQHCHSKLSIFVDSTRFQLIQPHSRKQTGHGESTTHPLRHRHPDIQGGKPLPDKGACRHYKQSHRWLRFPCCGRVYPCDVCHDEDQDHPMELATRMVCGHCAKEQPFSNGKPCVNCGGMMTRSAHSIHWEGGLGCRSKVKMSRNDRHKYANTNKTISRKSTNKN</sequence>
<feature type="region of interest" description="Disordered" evidence="13">
    <location>
        <begin position="143"/>
        <end position="167"/>
    </location>
</feature>
<dbReference type="GeneID" id="105905609"/>
<dbReference type="RefSeq" id="XP_031420313.1">
    <property type="nucleotide sequence ID" value="XM_031564453.2"/>
</dbReference>
<keyword evidence="6" id="KW-0653">Protein transport</keyword>
<keyword evidence="16" id="KW-1185">Reference proteome</keyword>
<evidence type="ECO:0000313" key="18">
    <source>
        <dbReference type="RefSeq" id="XP_031420313.1"/>
    </source>
</evidence>
<protein>
    <recommendedName>
        <fullName evidence="9">Nucleoporin NUP42</fullName>
    </recommendedName>
    <alternativeName>
        <fullName evidence="10">Nucleoporin-like protein 2</fullName>
    </alternativeName>
</protein>
<name>A0A6P3W4K9_CLUHA</name>
<evidence type="ECO:0000256" key="12">
    <source>
        <dbReference type="PROSITE-ProRule" id="PRU00723"/>
    </source>
</evidence>
<feature type="domain" description="C3H1-type" evidence="14">
    <location>
        <begin position="115"/>
        <end position="142"/>
    </location>
</feature>
<dbReference type="AlphaFoldDB" id="A0A6P3W4K9"/>
<evidence type="ECO:0000256" key="2">
    <source>
        <dbReference type="ARBA" id="ARBA00004567"/>
    </source>
</evidence>
<evidence type="ECO:0000256" key="9">
    <source>
        <dbReference type="ARBA" id="ARBA00039886"/>
    </source>
</evidence>
<dbReference type="PANTHER" id="PTHR46527">
    <property type="entry name" value="NUCLEOPORIN-LIKE PROTEIN 2"/>
    <property type="match status" value="1"/>
</dbReference>
<evidence type="ECO:0000256" key="7">
    <source>
        <dbReference type="ARBA" id="ARBA00023242"/>
    </source>
</evidence>